<dbReference type="InterPro" id="IPR017441">
    <property type="entry name" value="Protein_kinase_ATP_BS"/>
</dbReference>
<dbReference type="PANTHER" id="PTHR48006">
    <property type="entry name" value="LEUCINE-RICH REPEAT-CONTAINING PROTEIN DDB_G0281931-RELATED"/>
    <property type="match status" value="1"/>
</dbReference>
<dbReference type="InterPro" id="IPR051824">
    <property type="entry name" value="LRR_Rcpt-Like_S/T_Kinase"/>
</dbReference>
<dbReference type="InterPro" id="IPR011009">
    <property type="entry name" value="Kinase-like_dom_sf"/>
</dbReference>
<feature type="compositionally biased region" description="Polar residues" evidence="7">
    <location>
        <begin position="75"/>
        <end position="104"/>
    </location>
</feature>
<dbReference type="SUPFAM" id="SSF52058">
    <property type="entry name" value="L domain-like"/>
    <property type="match status" value="1"/>
</dbReference>
<dbReference type="Proteomes" id="UP001205105">
    <property type="component" value="Unassembled WGS sequence"/>
</dbReference>
<dbReference type="Pfam" id="PF00069">
    <property type="entry name" value="Pkinase"/>
    <property type="match status" value="1"/>
</dbReference>
<protein>
    <recommendedName>
        <fullName evidence="8">Protein kinase domain-containing protein</fullName>
    </recommendedName>
</protein>
<proteinExistence type="predicted"/>
<evidence type="ECO:0000313" key="10">
    <source>
        <dbReference type="Proteomes" id="UP001205105"/>
    </source>
</evidence>
<dbReference type="PANTHER" id="PTHR48006:SF92">
    <property type="entry name" value="LRR RECEPTOR-LIKE SERINE_THREONINE-PROTEIN KINASE GSO1"/>
    <property type="match status" value="1"/>
</dbReference>
<dbReference type="AlphaFoldDB" id="A0AAD5H287"/>
<sequence length="753" mass="80411">MVLLPELARFGSLHQLRFELHEAPPIAAIPPQWGMRGAFPALEMLHITVHTLDGPLFDVQPGALPRLTSLHIEASNRTTLPPLPSKQQSASLSRNSSGNQTGTAVQRGGGLRSAVPASWGASPEVLPVLEELTLVLQVVPPLPAAWAHGFRRLRSLFIAPPTDVPQPAAAGNVLPPDWAAGFPALRWLNFMRLGLTGTFPTAWEQGGFPSLTQLSLGNMALSGPLPAHIFETHPHLTTVNLEMNNFTGTLPVAWAASQSVEGLSVRANRLSGPLFHPAWLAPGALPHLKYLVLAYNAALTGTLPPALPWPELTALSLAGTGLKPSTIPPSWCNQPNAAVFDVLSVPNGSLALELPRCLIKAMPDLTIQEDDQVVVRMFILAKSSHPASRRTPPAAALVPLALLVLAGAAGLLWRRRCLHERPASRLHTHADASEVSLLVDGRASERDEGPKPRGGSSCSRRYRIESMLRSQLSQPGQRIELVPLERLPAALTHQVGSLRRGRRAKGAAATAAAMPATGYARLQAVDEEQQHNSWGSFGSFGSGGNSNAGLLEAGASGPAAPTSRQWGLPTDSLRLAPGELEMRTAPDGRLCLLGEGSSSAVYLGRLGGYEDVAVKVSWVAELAPGMDSRRVWDEVSLLRTCVHRRLVALLGVACQGQLLMLVMELMRGGDLHSALQRPDTRDALRWAARGRQVALDVAEALAFLHSCGVQHADLKPSNVMLTAELRAKLTDLGVAQRLGSRSRQAVGGTTQYA</sequence>
<feature type="region of interest" description="Disordered" evidence="7">
    <location>
        <begin position="75"/>
        <end position="113"/>
    </location>
</feature>
<evidence type="ECO:0000256" key="2">
    <source>
        <dbReference type="ARBA" id="ARBA00022679"/>
    </source>
</evidence>
<gene>
    <name evidence="9" type="ORF">COHA_004691</name>
</gene>
<evidence type="ECO:0000313" key="9">
    <source>
        <dbReference type="EMBL" id="KAI7841519.1"/>
    </source>
</evidence>
<comment type="caution">
    <text evidence="9">The sequence shown here is derived from an EMBL/GenBank/DDBJ whole genome shotgun (WGS) entry which is preliminary data.</text>
</comment>
<evidence type="ECO:0000256" key="6">
    <source>
        <dbReference type="PROSITE-ProRule" id="PRU10141"/>
    </source>
</evidence>
<comment type="subcellular location">
    <subcellularLocation>
        <location evidence="1">Cytoplasm</location>
        <location evidence="1">Cytoskeleton</location>
        <location evidence="1">Cilium axoneme</location>
    </subcellularLocation>
</comment>
<keyword evidence="10" id="KW-1185">Reference proteome</keyword>
<reference evidence="9" key="1">
    <citation type="submission" date="2020-11" db="EMBL/GenBank/DDBJ databases">
        <title>Chlorella ohadii genome sequencing and assembly.</title>
        <authorList>
            <person name="Murik O."/>
            <person name="Treves H."/>
            <person name="Kedem I."/>
            <person name="Shotland Y."/>
            <person name="Kaplan A."/>
        </authorList>
    </citation>
    <scope>NUCLEOTIDE SEQUENCE</scope>
    <source>
        <strain evidence="9">1</strain>
    </source>
</reference>
<feature type="region of interest" description="Disordered" evidence="7">
    <location>
        <begin position="437"/>
        <end position="460"/>
    </location>
</feature>
<keyword evidence="3 6" id="KW-0547">Nucleotide-binding</keyword>
<feature type="compositionally biased region" description="Basic and acidic residues" evidence="7">
    <location>
        <begin position="442"/>
        <end position="451"/>
    </location>
</feature>
<dbReference type="InterPro" id="IPR008271">
    <property type="entry name" value="Ser/Thr_kinase_AS"/>
</dbReference>
<evidence type="ECO:0000256" key="1">
    <source>
        <dbReference type="ARBA" id="ARBA00004430"/>
    </source>
</evidence>
<evidence type="ECO:0000256" key="3">
    <source>
        <dbReference type="ARBA" id="ARBA00022741"/>
    </source>
</evidence>
<name>A0AAD5H287_9CHLO</name>
<dbReference type="EMBL" id="JADXDR010000062">
    <property type="protein sequence ID" value="KAI7841519.1"/>
    <property type="molecule type" value="Genomic_DNA"/>
</dbReference>
<dbReference type="GO" id="GO:0004672">
    <property type="term" value="F:protein kinase activity"/>
    <property type="evidence" value="ECO:0007669"/>
    <property type="project" value="InterPro"/>
</dbReference>
<dbReference type="PROSITE" id="PS50011">
    <property type="entry name" value="PROTEIN_KINASE_DOM"/>
    <property type="match status" value="1"/>
</dbReference>
<dbReference type="SMART" id="SM00220">
    <property type="entry name" value="S_TKc"/>
    <property type="match status" value="1"/>
</dbReference>
<dbReference type="GO" id="GO:0005524">
    <property type="term" value="F:ATP binding"/>
    <property type="evidence" value="ECO:0007669"/>
    <property type="project" value="UniProtKB-UniRule"/>
</dbReference>
<dbReference type="InterPro" id="IPR032675">
    <property type="entry name" value="LRR_dom_sf"/>
</dbReference>
<dbReference type="Gene3D" id="1.10.510.10">
    <property type="entry name" value="Transferase(Phosphotransferase) domain 1"/>
    <property type="match status" value="1"/>
</dbReference>
<feature type="domain" description="Protein kinase" evidence="8">
    <location>
        <begin position="587"/>
        <end position="753"/>
    </location>
</feature>
<dbReference type="PROSITE" id="PS00107">
    <property type="entry name" value="PROTEIN_KINASE_ATP"/>
    <property type="match status" value="1"/>
</dbReference>
<organism evidence="9 10">
    <name type="scientific">Chlorella ohadii</name>
    <dbReference type="NCBI Taxonomy" id="2649997"/>
    <lineage>
        <taxon>Eukaryota</taxon>
        <taxon>Viridiplantae</taxon>
        <taxon>Chlorophyta</taxon>
        <taxon>core chlorophytes</taxon>
        <taxon>Trebouxiophyceae</taxon>
        <taxon>Chlorellales</taxon>
        <taxon>Chlorellaceae</taxon>
        <taxon>Chlorella clade</taxon>
        <taxon>Chlorella</taxon>
    </lineage>
</organism>
<accession>A0AAD5H287</accession>
<dbReference type="SUPFAM" id="SSF56112">
    <property type="entry name" value="Protein kinase-like (PK-like)"/>
    <property type="match status" value="1"/>
</dbReference>
<evidence type="ECO:0000256" key="5">
    <source>
        <dbReference type="ARBA" id="ARBA00022840"/>
    </source>
</evidence>
<keyword evidence="4" id="KW-0418">Kinase</keyword>
<keyword evidence="2" id="KW-0808">Transferase</keyword>
<dbReference type="GO" id="GO:0005930">
    <property type="term" value="C:axoneme"/>
    <property type="evidence" value="ECO:0007669"/>
    <property type="project" value="UniProtKB-SubCell"/>
</dbReference>
<keyword evidence="5 6" id="KW-0067">ATP-binding</keyword>
<feature type="non-terminal residue" evidence="9">
    <location>
        <position position="1"/>
    </location>
</feature>
<dbReference type="InterPro" id="IPR000719">
    <property type="entry name" value="Prot_kinase_dom"/>
</dbReference>
<dbReference type="Gene3D" id="3.80.10.10">
    <property type="entry name" value="Ribonuclease Inhibitor"/>
    <property type="match status" value="1"/>
</dbReference>
<evidence type="ECO:0000256" key="4">
    <source>
        <dbReference type="ARBA" id="ARBA00022777"/>
    </source>
</evidence>
<evidence type="ECO:0000256" key="7">
    <source>
        <dbReference type="SAM" id="MobiDB-lite"/>
    </source>
</evidence>
<feature type="binding site" evidence="6">
    <location>
        <position position="615"/>
    </location>
    <ligand>
        <name>ATP</name>
        <dbReference type="ChEBI" id="CHEBI:30616"/>
    </ligand>
</feature>
<evidence type="ECO:0000259" key="8">
    <source>
        <dbReference type="PROSITE" id="PS50011"/>
    </source>
</evidence>
<dbReference type="PROSITE" id="PS00108">
    <property type="entry name" value="PROTEIN_KINASE_ST"/>
    <property type="match status" value="1"/>
</dbReference>